<dbReference type="KEGG" id="rxy:Rxyl_0737"/>
<dbReference type="RefSeq" id="WP_011563724.1">
    <property type="nucleotide sequence ID" value="NC_008148.1"/>
</dbReference>
<accession>Q1AY22</accession>
<evidence type="ECO:0000313" key="2">
    <source>
        <dbReference type="Proteomes" id="UP000006637"/>
    </source>
</evidence>
<evidence type="ECO:0000313" key="1">
    <source>
        <dbReference type="EMBL" id="ABG03706.1"/>
    </source>
</evidence>
<dbReference type="InterPro" id="IPR024992">
    <property type="entry name" value="DUF3891"/>
</dbReference>
<gene>
    <name evidence="1" type="ordered locus">Rxyl_0737</name>
</gene>
<dbReference type="eggNOG" id="ENOG502Z9N1">
    <property type="taxonomic scope" value="Bacteria"/>
</dbReference>
<reference evidence="1 2" key="1">
    <citation type="submission" date="2006-06" db="EMBL/GenBank/DDBJ databases">
        <title>Complete sequence of Rubrobacter xylanophilus DSM 9941.</title>
        <authorList>
            <consortium name="US DOE Joint Genome Institute"/>
            <person name="Copeland A."/>
            <person name="Lucas S."/>
            <person name="Lapidus A."/>
            <person name="Barry K."/>
            <person name="Detter J.C."/>
            <person name="Glavina del Rio T."/>
            <person name="Hammon N."/>
            <person name="Israni S."/>
            <person name="Dalin E."/>
            <person name="Tice H."/>
            <person name="Pitluck S."/>
            <person name="Munk A.C."/>
            <person name="Brettin T."/>
            <person name="Bruce D."/>
            <person name="Han C."/>
            <person name="Tapia R."/>
            <person name="Gilna P."/>
            <person name="Schmutz J."/>
            <person name="Larimer F."/>
            <person name="Land M."/>
            <person name="Hauser L."/>
            <person name="Kyrpides N."/>
            <person name="Lykidis A."/>
            <person name="da Costa M.S."/>
            <person name="Rainey F.A."/>
            <person name="Empadinhas N."/>
            <person name="Jolivet E."/>
            <person name="Battista J.R."/>
            <person name="Richardson P."/>
        </authorList>
    </citation>
    <scope>NUCLEOTIDE SEQUENCE [LARGE SCALE GENOMIC DNA]</scope>
    <source>
        <strain evidence="2">DSM 9941 / NBRC 16129 / PRD-1</strain>
    </source>
</reference>
<dbReference type="STRING" id="266117.Rxyl_0737"/>
<organism evidence="1 2">
    <name type="scientific">Rubrobacter xylanophilus (strain DSM 9941 / JCM 11954 / NBRC 16129 / PRD-1)</name>
    <dbReference type="NCBI Taxonomy" id="266117"/>
    <lineage>
        <taxon>Bacteria</taxon>
        <taxon>Bacillati</taxon>
        <taxon>Actinomycetota</taxon>
        <taxon>Rubrobacteria</taxon>
        <taxon>Rubrobacterales</taxon>
        <taxon>Rubrobacteraceae</taxon>
        <taxon>Rubrobacter</taxon>
    </lineage>
</organism>
<dbReference type="AlphaFoldDB" id="Q1AY22"/>
<dbReference type="HOGENOM" id="CLU_076871_0_0_11"/>
<sequence>MIFRETGRGFLLVEQHEHGLLSGEFARRWREEPRPYGPTVYAIANHDAGWRTLDRETLWNEEAGRPYSFVDYPLEPKLEAYRRGIDLVEESSPYAGLLCSMHYHGFVRGLAEEPAARFVAGEERRQERLRRALGREELASVRRNFLFLRLCDDLSLFVCLNEPGRNEHPWYRDGFRFLGERLRPVWEDRRTLRLEPNPFRGPFGLRLPYRLVDRKGRPAGSGEIELRVTC</sequence>
<name>Q1AY22_RUBXD</name>
<evidence type="ECO:0008006" key="3">
    <source>
        <dbReference type="Google" id="ProtNLM"/>
    </source>
</evidence>
<protein>
    <recommendedName>
        <fullName evidence="3">DUF3891 domain-containing protein</fullName>
    </recommendedName>
</protein>
<proteinExistence type="predicted"/>
<dbReference type="Pfam" id="PF13030">
    <property type="entry name" value="DUF3891"/>
    <property type="match status" value="1"/>
</dbReference>
<dbReference type="Proteomes" id="UP000006637">
    <property type="component" value="Chromosome"/>
</dbReference>
<dbReference type="EMBL" id="CP000386">
    <property type="protein sequence ID" value="ABG03706.1"/>
    <property type="molecule type" value="Genomic_DNA"/>
</dbReference>
<keyword evidence="2" id="KW-1185">Reference proteome</keyword>